<proteinExistence type="predicted"/>
<name>A0A231HE44_9NOCA</name>
<dbReference type="EMBL" id="NGAF01000001">
    <property type="protein sequence ID" value="OXR46977.1"/>
    <property type="molecule type" value="Genomic_DNA"/>
</dbReference>
<dbReference type="PANTHER" id="PTHR42870">
    <property type="entry name" value="ACETYL-COA C-ACETYLTRANSFERASE"/>
    <property type="match status" value="1"/>
</dbReference>
<dbReference type="GO" id="GO:0016747">
    <property type="term" value="F:acyltransferase activity, transferring groups other than amino-acyl groups"/>
    <property type="evidence" value="ECO:0007669"/>
    <property type="project" value="InterPro"/>
</dbReference>
<dbReference type="SUPFAM" id="SSF53901">
    <property type="entry name" value="Thiolase-like"/>
    <property type="match status" value="2"/>
</dbReference>
<accession>A0A231HE44</accession>
<keyword evidence="3" id="KW-1185">Reference proteome</keyword>
<dbReference type="InterPro" id="IPR055140">
    <property type="entry name" value="Thiolase_C_2"/>
</dbReference>
<dbReference type="RefSeq" id="WP_094024025.1">
    <property type="nucleotide sequence ID" value="NZ_NGAF01000001.1"/>
</dbReference>
<dbReference type="PANTHER" id="PTHR42870:SF1">
    <property type="entry name" value="NON-SPECIFIC LIPID-TRANSFER PROTEIN-LIKE 2"/>
    <property type="match status" value="1"/>
</dbReference>
<organism evidence="2 3">
    <name type="scientific">Nocardia cerradoensis</name>
    <dbReference type="NCBI Taxonomy" id="85688"/>
    <lineage>
        <taxon>Bacteria</taxon>
        <taxon>Bacillati</taxon>
        <taxon>Actinomycetota</taxon>
        <taxon>Actinomycetes</taxon>
        <taxon>Mycobacteriales</taxon>
        <taxon>Nocardiaceae</taxon>
        <taxon>Nocardia</taxon>
    </lineage>
</organism>
<gene>
    <name evidence="2" type="ORF">B7C42_00093</name>
</gene>
<dbReference type="CDD" id="cd00829">
    <property type="entry name" value="SCP-x_thiolase"/>
    <property type="match status" value="1"/>
</dbReference>
<dbReference type="PIRSF" id="PIRSF000429">
    <property type="entry name" value="Ac-CoA_Ac_transf"/>
    <property type="match status" value="1"/>
</dbReference>
<reference evidence="2 3" key="1">
    <citation type="submission" date="2017-07" db="EMBL/GenBank/DDBJ databases">
        <title>First draft Genome Sequence of Nocardia cerradoensis isolated from human infection.</title>
        <authorList>
            <person name="Carrasco G."/>
        </authorList>
    </citation>
    <scope>NUCLEOTIDE SEQUENCE [LARGE SCALE GENOMIC DNA]</scope>
    <source>
        <strain evidence="2 3">CNM20130759</strain>
    </source>
</reference>
<dbReference type="InterPro" id="IPR002155">
    <property type="entry name" value="Thiolase"/>
</dbReference>
<evidence type="ECO:0000313" key="2">
    <source>
        <dbReference type="EMBL" id="OXR46977.1"/>
    </source>
</evidence>
<feature type="domain" description="Thiolase C-terminal" evidence="1">
    <location>
        <begin position="247"/>
        <end position="384"/>
    </location>
</feature>
<evidence type="ECO:0000313" key="3">
    <source>
        <dbReference type="Proteomes" id="UP000215506"/>
    </source>
</evidence>
<comment type="caution">
    <text evidence="2">The sequence shown here is derived from an EMBL/GenBank/DDBJ whole genome shotgun (WGS) entry which is preliminary data.</text>
</comment>
<sequence length="388" mass="40573">MSIRGRAYIAGAYEHPGRNLPDTSIPQIHAEVAIGALADAGLSLGDVDAYYCGADAPGLGGLAMADYLGLSLRHMDSSDMGGSVYMSHVGHAAAAIAAGKCRVALITLGGRPRTTSLRAPGQLMGEPPEKSFEPIFGTNVSALYALAAQRHMYEYGTTSEQLAEIKVAASVHAQYNENAMLRKVVTVDDVVNSPMVSSPLHRLDCCLVTDGGGALVVVAPDVAKDLDRQCVKVLGHGEAVEHTRGGWQDITVTGGVRSGADAYDEAGVRPADIDYVGLYDSFTITVLLALEDLGFCKKGDGGKFVLDGALQSPHGRLPFNTDGGSLCNNHPANRGGMTKIIEAVRQLRGEAHPAVQVPDCALALAHGTGGWLSTRMGNATVILGREDA</sequence>
<dbReference type="Proteomes" id="UP000215506">
    <property type="component" value="Unassembled WGS sequence"/>
</dbReference>
<dbReference type="NCBIfam" id="NF006010">
    <property type="entry name" value="PRK08142.1"/>
    <property type="match status" value="1"/>
</dbReference>
<dbReference type="Gene3D" id="3.40.47.10">
    <property type="match status" value="1"/>
</dbReference>
<dbReference type="Pfam" id="PF22691">
    <property type="entry name" value="Thiolase_C_1"/>
    <property type="match status" value="1"/>
</dbReference>
<evidence type="ECO:0000259" key="1">
    <source>
        <dbReference type="Pfam" id="PF22691"/>
    </source>
</evidence>
<dbReference type="AlphaFoldDB" id="A0A231HE44"/>
<dbReference type="InterPro" id="IPR016039">
    <property type="entry name" value="Thiolase-like"/>
</dbReference>
<protein>
    <recommendedName>
        <fullName evidence="1">Thiolase C-terminal domain-containing protein</fullName>
    </recommendedName>
</protein>